<organism evidence="1 2">
    <name type="scientific">Tolypothrix tenuis PCC 7101</name>
    <dbReference type="NCBI Taxonomy" id="231146"/>
    <lineage>
        <taxon>Bacteria</taxon>
        <taxon>Bacillati</taxon>
        <taxon>Cyanobacteriota</taxon>
        <taxon>Cyanophyceae</taxon>
        <taxon>Nostocales</taxon>
        <taxon>Tolypothrichaceae</taxon>
        <taxon>Tolypothrix</taxon>
    </lineage>
</organism>
<dbReference type="EMBL" id="AP018248">
    <property type="protein sequence ID" value="BAY96953.1"/>
    <property type="molecule type" value="Genomic_DNA"/>
</dbReference>
<evidence type="ECO:0000313" key="1">
    <source>
        <dbReference type="EMBL" id="BAY96953.1"/>
    </source>
</evidence>
<dbReference type="KEGG" id="ttq:NIES37_08900"/>
<dbReference type="PANTHER" id="PTHR37203:SF3">
    <property type="entry name" value="SLR0975 PROTEIN"/>
    <property type="match status" value="1"/>
</dbReference>
<name>A0A1Z4MU52_9CYAN</name>
<reference evidence="1 2" key="1">
    <citation type="submission" date="2017-06" db="EMBL/GenBank/DDBJ databases">
        <title>Genome sequencing of cyanobaciteial culture collection at National Institute for Environmental Studies (NIES).</title>
        <authorList>
            <person name="Hirose Y."/>
            <person name="Shimura Y."/>
            <person name="Fujisawa T."/>
            <person name="Nakamura Y."/>
            <person name="Kawachi M."/>
        </authorList>
    </citation>
    <scope>NUCLEOTIDE SEQUENCE [LARGE SCALE GENOMIC DNA]</scope>
    <source>
        <strain evidence="1 2">NIES-37</strain>
    </source>
</reference>
<accession>A0A1Z4MU52</accession>
<dbReference type="AlphaFoldDB" id="A0A1Z4MU52"/>
<evidence type="ECO:0000313" key="2">
    <source>
        <dbReference type="Proteomes" id="UP000218785"/>
    </source>
</evidence>
<gene>
    <name evidence="1" type="ORF">NIES37_08900</name>
</gene>
<protein>
    <submittedName>
        <fullName evidence="1">Uncharacterized protein</fullName>
    </submittedName>
</protein>
<keyword evidence="2" id="KW-1185">Reference proteome</keyword>
<sequence>MRSGHWLLSDDKATKTTNCLLKAGSRIRYRKQHGREEGKLDELRAALELATEDELQDLTAILFSRKFNPLDYVHTPEPIEVQSQDRKAWLDTLENRFRFLAADGMTVLRGRTSQVTYRQALIQVCKYLKIPYSSQLATVDLEAEVFLHLLGQVWKKLPEQEKQKLTVRVQRQLMKSELKQPLPLLLQKDPLGLIFKGGSALAVTSVIQPLLLKQIARQFATHFATYQVAKEAALQGSTVATAQFQNYVALQMAKRGMTVNAARYGAVRSIFSFVGPVMWAWFFADLGWRAIATNYGRIIPTIFALAQIRLTRTECWELA</sequence>
<proteinExistence type="predicted"/>
<dbReference type="Proteomes" id="UP000218785">
    <property type="component" value="Chromosome"/>
</dbReference>
<dbReference type="PANTHER" id="PTHR37203">
    <property type="match status" value="1"/>
</dbReference>